<evidence type="ECO:0000259" key="8">
    <source>
        <dbReference type="Pfam" id="PF08478"/>
    </source>
</evidence>
<accession>A0A0X8FLR8</accession>
<dbReference type="KEGG" id="auh:AWM75_06560"/>
<keyword evidence="4" id="KW-1133">Transmembrane helix</keyword>
<evidence type="ECO:0000256" key="2">
    <source>
        <dbReference type="ARBA" id="ARBA00022618"/>
    </source>
</evidence>
<keyword evidence="2" id="KW-0132">Cell division</keyword>
<feature type="region of interest" description="Disordered" evidence="6">
    <location>
        <begin position="1"/>
        <end position="69"/>
    </location>
</feature>
<dbReference type="PANTHER" id="PTHR37820">
    <property type="entry name" value="CELL DIVISION PROTEIN DIVIB"/>
    <property type="match status" value="1"/>
</dbReference>
<feature type="compositionally biased region" description="Low complexity" evidence="6">
    <location>
        <begin position="343"/>
        <end position="354"/>
    </location>
</feature>
<feature type="compositionally biased region" description="Low complexity" evidence="6">
    <location>
        <begin position="44"/>
        <end position="55"/>
    </location>
</feature>
<evidence type="ECO:0000313" key="9">
    <source>
        <dbReference type="EMBL" id="AMB99662.1"/>
    </source>
</evidence>
<keyword evidence="5" id="KW-0131">Cell cycle</keyword>
<gene>
    <name evidence="9" type="ORF">AWM75_06560</name>
</gene>
<dbReference type="Gene3D" id="3.40.50.10960">
    <property type="match status" value="1"/>
</dbReference>
<dbReference type="Proteomes" id="UP000062260">
    <property type="component" value="Chromosome"/>
</dbReference>
<sequence>MDWNKQRQRYQNRRRNDKNPQLDQNYNKTSDSLDQVDPPNRHASTSSKSTTTSNTDYDRLVDTSNRGFKQKQARQTQGLKVNQLELTFGQQIAWLSGPILVLVLSCLSLSPLNQVGQIKVTGNHLLASDQVITDMGIQSQMSPWFVWRNQNQMIQQLVGFYPQVKNAKINIGWRQTVVNVEENRVVGYEKQADMYYPLLETGDILNQANHQPGQHAPILQGFKEADRQALQKELAKLGPDILSQIALIAAGDRPNLLYLQMTDGQVVVAHISSLADRLIYYPSVAKSLAEDGLAPGLVDMQIGINYEPLTSGNNPFHDGPAQGAPVDQEASNQSADSGEHATSQEVNSQSQSVSTDEGVAVSDENSTSVSQESLAGSTSSFSQQ</sequence>
<keyword evidence="1" id="KW-1003">Cell membrane</keyword>
<feature type="domain" description="Cell division protein FtsQ/DivIB C-terminal" evidence="7">
    <location>
        <begin position="193"/>
        <end position="300"/>
    </location>
</feature>
<protein>
    <submittedName>
        <fullName evidence="9">Uncharacterized protein</fullName>
    </submittedName>
</protein>
<reference evidence="9 10" key="1">
    <citation type="journal article" date="2016" name="Genome Announc.">
        <title>Complete Genome Sequences of Aerococcus christensenii CCUG 28831T, Aerococcus sanguinicola CCUG 43001T, Aerococcus urinae CCUG 36881T, Aerococcus urinaeequi CCUG 28094T, Aerococcus urinaehominis CCUG 42038 BT, and Aerococcus viridans CCUG 4311T.</title>
        <authorList>
            <person name="Carkaci D."/>
            <person name="Dargis R."/>
            <person name="Nielsen X.C."/>
            <person name="Skovgaard O."/>
            <person name="Fuursted K."/>
            <person name="Christensen J.J."/>
        </authorList>
    </citation>
    <scope>NUCLEOTIDE SEQUENCE [LARGE SCALE GENOMIC DNA]</scope>
    <source>
        <strain evidence="9 10">CCUG42038B</strain>
    </source>
</reference>
<organism evidence="9 10">
    <name type="scientific">Aerococcus urinaehominis</name>
    <dbReference type="NCBI Taxonomy" id="128944"/>
    <lineage>
        <taxon>Bacteria</taxon>
        <taxon>Bacillati</taxon>
        <taxon>Bacillota</taxon>
        <taxon>Bacilli</taxon>
        <taxon>Lactobacillales</taxon>
        <taxon>Aerococcaceae</taxon>
        <taxon>Aerococcus</taxon>
    </lineage>
</organism>
<feature type="compositionally biased region" description="Polar residues" evidence="6">
    <location>
        <begin position="363"/>
        <end position="384"/>
    </location>
</feature>
<dbReference type="GO" id="GO:0005886">
    <property type="term" value="C:plasma membrane"/>
    <property type="evidence" value="ECO:0007669"/>
    <property type="project" value="TreeGrafter"/>
</dbReference>
<evidence type="ECO:0000256" key="4">
    <source>
        <dbReference type="ARBA" id="ARBA00022989"/>
    </source>
</evidence>
<keyword evidence="3" id="KW-0812">Transmembrane</keyword>
<evidence type="ECO:0000256" key="5">
    <source>
        <dbReference type="ARBA" id="ARBA00023306"/>
    </source>
</evidence>
<dbReference type="InterPro" id="IPR005548">
    <property type="entry name" value="Cell_div_FtsQ/DivIB_C"/>
</dbReference>
<keyword evidence="10" id="KW-1185">Reference proteome</keyword>
<dbReference type="OrthoDB" id="1819027at2"/>
<feature type="domain" description="POTRA" evidence="8">
    <location>
        <begin position="115"/>
        <end position="181"/>
    </location>
</feature>
<evidence type="ECO:0000313" key="10">
    <source>
        <dbReference type="Proteomes" id="UP000062260"/>
    </source>
</evidence>
<dbReference type="STRING" id="128944.AWM75_06560"/>
<evidence type="ECO:0000256" key="1">
    <source>
        <dbReference type="ARBA" id="ARBA00022475"/>
    </source>
</evidence>
<proteinExistence type="predicted"/>
<keyword evidence="4" id="KW-0472">Membrane</keyword>
<evidence type="ECO:0000256" key="6">
    <source>
        <dbReference type="SAM" id="MobiDB-lite"/>
    </source>
</evidence>
<feature type="region of interest" description="Disordered" evidence="6">
    <location>
        <begin position="309"/>
        <end position="384"/>
    </location>
</feature>
<dbReference type="InterPro" id="IPR050487">
    <property type="entry name" value="FtsQ_DivIB"/>
</dbReference>
<dbReference type="Pfam" id="PF08478">
    <property type="entry name" value="POTRA_1"/>
    <property type="match status" value="1"/>
</dbReference>
<evidence type="ECO:0000256" key="3">
    <source>
        <dbReference type="ARBA" id="ARBA00022692"/>
    </source>
</evidence>
<evidence type="ECO:0000259" key="7">
    <source>
        <dbReference type="Pfam" id="PF03799"/>
    </source>
</evidence>
<reference evidence="10" key="2">
    <citation type="submission" date="2016-01" db="EMBL/GenBank/DDBJ databases">
        <title>Six Aerococcus type strain genome sequencing and assembly using PacBio and Illumina Hiseq.</title>
        <authorList>
            <person name="Carkaci D."/>
            <person name="Dargis R."/>
            <person name="Nielsen X.C."/>
            <person name="Skovgaard O."/>
            <person name="Fuursted K."/>
            <person name="Christensen J.J."/>
        </authorList>
    </citation>
    <scope>NUCLEOTIDE SEQUENCE [LARGE SCALE GENOMIC DNA]</scope>
    <source>
        <strain evidence="10">CCUG42038B</strain>
    </source>
</reference>
<dbReference type="EMBL" id="CP014163">
    <property type="protein sequence ID" value="AMB99662.1"/>
    <property type="molecule type" value="Genomic_DNA"/>
</dbReference>
<dbReference type="RefSeq" id="WP_067979854.1">
    <property type="nucleotide sequence ID" value="NZ_CP014163.1"/>
</dbReference>
<dbReference type="InterPro" id="IPR013685">
    <property type="entry name" value="POTRA_FtsQ_type"/>
</dbReference>
<dbReference type="AlphaFoldDB" id="A0A0X8FLR8"/>
<name>A0A0X8FLR8_9LACT</name>
<dbReference type="Pfam" id="PF03799">
    <property type="entry name" value="FtsQ_DivIB_C"/>
    <property type="match status" value="1"/>
</dbReference>
<dbReference type="PANTHER" id="PTHR37820:SF1">
    <property type="entry name" value="CELL DIVISION PROTEIN FTSQ"/>
    <property type="match status" value="1"/>
</dbReference>
<feature type="compositionally biased region" description="Polar residues" evidence="6">
    <location>
        <begin position="19"/>
        <end position="33"/>
    </location>
</feature>
<dbReference type="GO" id="GO:0051301">
    <property type="term" value="P:cell division"/>
    <property type="evidence" value="ECO:0007669"/>
    <property type="project" value="UniProtKB-KW"/>
</dbReference>
<feature type="compositionally biased region" description="Basic residues" evidence="6">
    <location>
        <begin position="1"/>
        <end position="16"/>
    </location>
</feature>